<protein>
    <submittedName>
        <fullName evidence="3">DsbC/DsbD-like thiol-disulfide interchange protein</fullName>
    </submittedName>
</protein>
<name>A0A7W6P1G7_9HYPH</name>
<reference evidence="3 4" key="1">
    <citation type="submission" date="2020-08" db="EMBL/GenBank/DDBJ databases">
        <title>Genomic Encyclopedia of Type Strains, Phase IV (KMG-IV): sequencing the most valuable type-strain genomes for metagenomic binning, comparative biology and taxonomic classification.</title>
        <authorList>
            <person name="Goeker M."/>
        </authorList>
    </citation>
    <scope>NUCLEOTIDE SEQUENCE [LARGE SCALE GENOMIC DNA]</scope>
    <source>
        <strain evidence="3 4">DSM 26385</strain>
    </source>
</reference>
<evidence type="ECO:0000313" key="4">
    <source>
        <dbReference type="Proteomes" id="UP000584824"/>
    </source>
</evidence>
<keyword evidence="1" id="KW-0732">Signal</keyword>
<gene>
    <name evidence="3" type="ORF">GGQ66_002933</name>
</gene>
<dbReference type="Proteomes" id="UP000584824">
    <property type="component" value="Unassembled WGS sequence"/>
</dbReference>
<feature type="domain" description="Thiol:disulfide interchange protein DsbD N-terminal" evidence="2">
    <location>
        <begin position="45"/>
        <end position="148"/>
    </location>
</feature>
<comment type="caution">
    <text evidence="3">The sequence shown here is derived from an EMBL/GenBank/DDBJ whole genome shotgun (WGS) entry which is preliminary data.</text>
</comment>
<feature type="chain" id="PRO_5031361696" evidence="1">
    <location>
        <begin position="24"/>
        <end position="270"/>
    </location>
</feature>
<organism evidence="3 4">
    <name type="scientific">Allorhizobium borbori</name>
    <dbReference type="NCBI Taxonomy" id="485907"/>
    <lineage>
        <taxon>Bacteria</taxon>
        <taxon>Pseudomonadati</taxon>
        <taxon>Pseudomonadota</taxon>
        <taxon>Alphaproteobacteria</taxon>
        <taxon>Hyphomicrobiales</taxon>
        <taxon>Rhizobiaceae</taxon>
        <taxon>Rhizobium/Agrobacterium group</taxon>
        <taxon>Allorhizobium</taxon>
    </lineage>
</organism>
<dbReference type="RefSeq" id="WP_183793440.1">
    <property type="nucleotide sequence ID" value="NZ_JACIDU010000011.1"/>
</dbReference>
<accession>A0A7W6P1G7</accession>
<evidence type="ECO:0000256" key="1">
    <source>
        <dbReference type="SAM" id="SignalP"/>
    </source>
</evidence>
<proteinExistence type="predicted"/>
<evidence type="ECO:0000313" key="3">
    <source>
        <dbReference type="EMBL" id="MBB4104359.1"/>
    </source>
</evidence>
<sequence length="270" mass="28961">MKTTTRILAFLAAFATGPTIAFAGVSDWVDNPGGRMRLAVLAPDADGTVKGVIEIEPASGWLTYWREPGEAGMPPQMTPSPTSGLALSELRFPPPRIFDQAGVRDIGYNAPVSLVFTLKGKAAGDALKAGVFIGVCKEICVPFQADFTVPFTGNAAEEAEAKAALLAAGERLPEAPSRDFFAEKPRIGADGKTVTVPVGLPDLQNKPEFFLTGPDGYVYVEPILERSGTSQTYATFELGELPRNYDLHGKTWRLLVKSGHRSMETALVFD</sequence>
<dbReference type="AlphaFoldDB" id="A0A7W6P1G7"/>
<dbReference type="EMBL" id="JACIDU010000011">
    <property type="protein sequence ID" value="MBB4104359.1"/>
    <property type="molecule type" value="Genomic_DNA"/>
</dbReference>
<feature type="signal peptide" evidence="1">
    <location>
        <begin position="1"/>
        <end position="23"/>
    </location>
</feature>
<keyword evidence="4" id="KW-1185">Reference proteome</keyword>
<evidence type="ECO:0000259" key="2">
    <source>
        <dbReference type="Pfam" id="PF11412"/>
    </source>
</evidence>
<dbReference type="InterPro" id="IPR028250">
    <property type="entry name" value="DsbDN"/>
</dbReference>
<dbReference type="Pfam" id="PF11412">
    <property type="entry name" value="DsbD_N"/>
    <property type="match status" value="1"/>
</dbReference>